<proteinExistence type="predicted"/>
<dbReference type="KEGG" id="hau:Haur_1914"/>
<evidence type="ECO:0008006" key="4">
    <source>
        <dbReference type="Google" id="ProtNLM"/>
    </source>
</evidence>
<name>A9AUN0_HERA2</name>
<dbReference type="AlphaFoldDB" id="A9AUN0"/>
<dbReference type="EMBL" id="CP000875">
    <property type="protein sequence ID" value="ABX04557.1"/>
    <property type="molecule type" value="Genomic_DNA"/>
</dbReference>
<dbReference type="Proteomes" id="UP000000787">
    <property type="component" value="Chromosome"/>
</dbReference>
<feature type="signal peptide" evidence="1">
    <location>
        <begin position="1"/>
        <end position="22"/>
    </location>
</feature>
<keyword evidence="1" id="KW-0732">Signal</keyword>
<sequence length="155" mass="16427">MSRYWLAISLILTIGLPTTNTAAFTQPIIAFEQGNCPPGETEVIIWPTLQTISSTTPHAGDPIVIQGSGGFIQCSGGLYNESARSFVVTLDAQPIGQLGCYANYCQTTLTIPLTTSSGVHLIATEGGSQMSIIVQPQRATQGIQFLPMLIQGAIE</sequence>
<organism evidence="2 3">
    <name type="scientific">Herpetosiphon aurantiacus (strain ATCC 23779 / DSM 785 / 114-95)</name>
    <dbReference type="NCBI Taxonomy" id="316274"/>
    <lineage>
        <taxon>Bacteria</taxon>
        <taxon>Bacillati</taxon>
        <taxon>Chloroflexota</taxon>
        <taxon>Chloroflexia</taxon>
        <taxon>Herpetosiphonales</taxon>
        <taxon>Herpetosiphonaceae</taxon>
        <taxon>Herpetosiphon</taxon>
    </lineage>
</organism>
<accession>A9AUN0</accession>
<gene>
    <name evidence="2" type="ordered locus">Haur_1914</name>
</gene>
<reference evidence="2 3" key="1">
    <citation type="journal article" date="2011" name="Stand. Genomic Sci.">
        <title>Complete genome sequence of the filamentous gliding predatory bacterium Herpetosiphon aurantiacus type strain (114-95(T)).</title>
        <authorList>
            <person name="Kiss H."/>
            <person name="Nett M."/>
            <person name="Domin N."/>
            <person name="Martin K."/>
            <person name="Maresca J.A."/>
            <person name="Copeland A."/>
            <person name="Lapidus A."/>
            <person name="Lucas S."/>
            <person name="Berry K.W."/>
            <person name="Glavina Del Rio T."/>
            <person name="Dalin E."/>
            <person name="Tice H."/>
            <person name="Pitluck S."/>
            <person name="Richardson P."/>
            <person name="Bruce D."/>
            <person name="Goodwin L."/>
            <person name="Han C."/>
            <person name="Detter J.C."/>
            <person name="Schmutz J."/>
            <person name="Brettin T."/>
            <person name="Land M."/>
            <person name="Hauser L."/>
            <person name="Kyrpides N.C."/>
            <person name="Ivanova N."/>
            <person name="Goker M."/>
            <person name="Woyke T."/>
            <person name="Klenk H.P."/>
            <person name="Bryant D.A."/>
        </authorList>
    </citation>
    <scope>NUCLEOTIDE SEQUENCE [LARGE SCALE GENOMIC DNA]</scope>
    <source>
        <strain evidence="3">ATCC 23779 / DSM 785 / 114-95</strain>
    </source>
</reference>
<dbReference type="STRING" id="316274.Haur_1914"/>
<dbReference type="BioCyc" id="HAUR316274:GHYA-1943-MONOMER"/>
<protein>
    <recommendedName>
        <fullName evidence="4">IPT/TIG domain-containing protein</fullName>
    </recommendedName>
</protein>
<evidence type="ECO:0000313" key="2">
    <source>
        <dbReference type="EMBL" id="ABX04557.1"/>
    </source>
</evidence>
<dbReference type="HOGENOM" id="CLU_1693093_0_0_0"/>
<dbReference type="InParanoid" id="A9AUN0"/>
<feature type="chain" id="PRO_5002735220" description="IPT/TIG domain-containing protein" evidence="1">
    <location>
        <begin position="23"/>
        <end position="155"/>
    </location>
</feature>
<evidence type="ECO:0000256" key="1">
    <source>
        <dbReference type="SAM" id="SignalP"/>
    </source>
</evidence>
<keyword evidence="3" id="KW-1185">Reference proteome</keyword>
<evidence type="ECO:0000313" key="3">
    <source>
        <dbReference type="Proteomes" id="UP000000787"/>
    </source>
</evidence>